<comment type="similarity">
    <text evidence="2 12">Belongs to the ATPase protein 8 family.</text>
</comment>
<reference evidence="13" key="1">
    <citation type="submission" date="2022-04" db="EMBL/GenBank/DDBJ databases">
        <title>Characterization of the complete mitochondrial genome of four lagriine species (Coleoptera: Tenebrionidae) and phylogenetic analysis.</title>
        <authorList>
            <person name="Wei Z."/>
        </authorList>
    </citation>
    <scope>NUCLEOTIDE SEQUENCE</scope>
</reference>
<evidence type="ECO:0000256" key="7">
    <source>
        <dbReference type="ARBA" id="ARBA00022781"/>
    </source>
</evidence>
<dbReference type="GO" id="GO:0045259">
    <property type="term" value="C:proton-transporting ATP synthase complex"/>
    <property type="evidence" value="ECO:0007669"/>
    <property type="project" value="UniProtKB-KW"/>
</dbReference>
<keyword evidence="11" id="KW-0472">Membrane</keyword>
<evidence type="ECO:0000256" key="12">
    <source>
        <dbReference type="RuleBase" id="RU003661"/>
    </source>
</evidence>
<dbReference type="CTD" id="4509"/>
<evidence type="ECO:0000256" key="2">
    <source>
        <dbReference type="ARBA" id="ARBA00008892"/>
    </source>
</evidence>
<evidence type="ECO:0000256" key="4">
    <source>
        <dbReference type="ARBA" id="ARBA00022448"/>
    </source>
</evidence>
<protein>
    <recommendedName>
        <fullName evidence="12">ATP synthase complex subunit 8</fullName>
    </recommendedName>
</protein>
<evidence type="ECO:0000256" key="3">
    <source>
        <dbReference type="ARBA" id="ARBA00011291"/>
    </source>
</evidence>
<dbReference type="AlphaFoldDB" id="A0A978AWA3"/>
<keyword evidence="6 12" id="KW-0812">Transmembrane</keyword>
<keyword evidence="10 12" id="KW-0496">Mitochondrion</keyword>
<evidence type="ECO:0000256" key="6">
    <source>
        <dbReference type="ARBA" id="ARBA00022692"/>
    </source>
</evidence>
<evidence type="ECO:0000256" key="10">
    <source>
        <dbReference type="ARBA" id="ARBA00023128"/>
    </source>
</evidence>
<keyword evidence="4 12" id="KW-0813">Transport</keyword>
<dbReference type="GeneID" id="76345493"/>
<evidence type="ECO:0000256" key="11">
    <source>
        <dbReference type="ARBA" id="ARBA00023136"/>
    </source>
</evidence>
<evidence type="ECO:0000313" key="13">
    <source>
        <dbReference type="EMBL" id="UYB79046.1"/>
    </source>
</evidence>
<accession>A0A978AWA3</accession>
<dbReference type="GO" id="GO:0031966">
    <property type="term" value="C:mitochondrial membrane"/>
    <property type="evidence" value="ECO:0007669"/>
    <property type="project" value="UniProtKB-SubCell"/>
</dbReference>
<evidence type="ECO:0000256" key="1">
    <source>
        <dbReference type="ARBA" id="ARBA00004304"/>
    </source>
</evidence>
<keyword evidence="5 12" id="KW-0138">CF(0)</keyword>
<gene>
    <name evidence="13" type="primary">ATP8</name>
</gene>
<dbReference type="EMBL" id="ON303728">
    <property type="protein sequence ID" value="UYB79046.1"/>
    <property type="molecule type" value="Genomic_DNA"/>
</dbReference>
<keyword evidence="8" id="KW-1133">Transmembrane helix</keyword>
<evidence type="ECO:0000256" key="9">
    <source>
        <dbReference type="ARBA" id="ARBA00023065"/>
    </source>
</evidence>
<comment type="subunit">
    <text evidence="3">F-type ATPases have 2 components, CF(1) - the catalytic core - and CF(0) - the membrane proton channel.</text>
</comment>
<proteinExistence type="inferred from homology"/>
<dbReference type="RefSeq" id="YP_010535834.1">
    <property type="nucleotide sequence ID" value="NC_067933.1"/>
</dbReference>
<comment type="subcellular location">
    <subcellularLocation>
        <location evidence="1 12">Mitochondrion membrane</location>
        <topology evidence="1 12">Single-pass membrane protein</topology>
    </subcellularLocation>
</comment>
<keyword evidence="7 12" id="KW-0375">Hydrogen ion transport</keyword>
<name>A0A978AWA3_9CUCU</name>
<dbReference type="InterPro" id="IPR001421">
    <property type="entry name" value="ATP8_metazoa"/>
</dbReference>
<evidence type="ECO:0000256" key="8">
    <source>
        <dbReference type="ARBA" id="ARBA00022989"/>
    </source>
</evidence>
<geneLocation type="mitochondrion" evidence="13"/>
<sequence length="51" mass="5986">MPQMAPMNWFLLSITFITILVLFSTLSHFMSLPSIKNKSIKSNKNSLNWKW</sequence>
<keyword evidence="9 12" id="KW-0406">Ion transport</keyword>
<dbReference type="Pfam" id="PF00895">
    <property type="entry name" value="ATP-synt_8"/>
    <property type="match status" value="1"/>
</dbReference>
<dbReference type="GO" id="GO:0015078">
    <property type="term" value="F:proton transmembrane transporter activity"/>
    <property type="evidence" value="ECO:0007669"/>
    <property type="project" value="InterPro"/>
</dbReference>
<dbReference type="GO" id="GO:0015986">
    <property type="term" value="P:proton motive force-driven ATP synthesis"/>
    <property type="evidence" value="ECO:0007669"/>
    <property type="project" value="InterPro"/>
</dbReference>
<evidence type="ECO:0000256" key="5">
    <source>
        <dbReference type="ARBA" id="ARBA00022547"/>
    </source>
</evidence>
<organism evidence="13">
    <name type="scientific">Luprops yunnanus</name>
    <dbReference type="NCBI Taxonomy" id="2984368"/>
    <lineage>
        <taxon>Eukaryota</taxon>
        <taxon>Metazoa</taxon>
        <taxon>Ecdysozoa</taxon>
        <taxon>Arthropoda</taxon>
        <taxon>Hexapoda</taxon>
        <taxon>Insecta</taxon>
        <taxon>Pterygota</taxon>
        <taxon>Neoptera</taxon>
        <taxon>Endopterygota</taxon>
        <taxon>Coleoptera</taxon>
        <taxon>Polyphaga</taxon>
        <taxon>Cucujiformia</taxon>
        <taxon>Tenebrionidae</taxon>
        <taxon>Luprops</taxon>
    </lineage>
</organism>